<dbReference type="Gene3D" id="2.40.10.120">
    <property type="match status" value="1"/>
</dbReference>
<dbReference type="PRINTS" id="PR00834">
    <property type="entry name" value="PROTEASES2C"/>
</dbReference>
<evidence type="ECO:0000256" key="2">
    <source>
        <dbReference type="ARBA" id="ARBA00022801"/>
    </source>
</evidence>
<feature type="transmembrane region" description="Helical" evidence="4">
    <location>
        <begin position="66"/>
        <end position="84"/>
    </location>
</feature>
<keyword evidence="1 5" id="KW-0645">Protease</keyword>
<feature type="compositionally biased region" description="Basic and acidic residues" evidence="3">
    <location>
        <begin position="140"/>
        <end position="153"/>
    </location>
</feature>
<dbReference type="PANTHER" id="PTHR43343">
    <property type="entry name" value="PEPTIDASE S12"/>
    <property type="match status" value="1"/>
</dbReference>
<name>A0A844APU4_9BURK</name>
<evidence type="ECO:0000256" key="3">
    <source>
        <dbReference type="SAM" id="MobiDB-lite"/>
    </source>
</evidence>
<dbReference type="GO" id="GO:0004252">
    <property type="term" value="F:serine-type endopeptidase activity"/>
    <property type="evidence" value="ECO:0007669"/>
    <property type="project" value="InterPro"/>
</dbReference>
<dbReference type="Proteomes" id="UP000487350">
    <property type="component" value="Unassembled WGS sequence"/>
</dbReference>
<protein>
    <submittedName>
        <fullName evidence="5">Trypsin-like serine protease</fullName>
    </submittedName>
</protein>
<dbReference type="PANTHER" id="PTHR43343:SF3">
    <property type="entry name" value="PROTEASE DO-LIKE 8, CHLOROPLASTIC"/>
    <property type="match status" value="1"/>
</dbReference>
<keyword evidence="6" id="KW-1185">Reference proteome</keyword>
<keyword evidence="4" id="KW-1133">Transmembrane helix</keyword>
<dbReference type="SUPFAM" id="SSF50494">
    <property type="entry name" value="Trypsin-like serine proteases"/>
    <property type="match status" value="1"/>
</dbReference>
<evidence type="ECO:0000313" key="6">
    <source>
        <dbReference type="Proteomes" id="UP000487350"/>
    </source>
</evidence>
<dbReference type="GO" id="GO:0006508">
    <property type="term" value="P:proteolysis"/>
    <property type="evidence" value="ECO:0007669"/>
    <property type="project" value="UniProtKB-KW"/>
</dbReference>
<evidence type="ECO:0000256" key="1">
    <source>
        <dbReference type="ARBA" id="ARBA00022670"/>
    </source>
</evidence>
<dbReference type="Pfam" id="PF13365">
    <property type="entry name" value="Trypsin_2"/>
    <property type="match status" value="1"/>
</dbReference>
<keyword evidence="4" id="KW-0472">Membrane</keyword>
<evidence type="ECO:0000256" key="4">
    <source>
        <dbReference type="SAM" id="Phobius"/>
    </source>
</evidence>
<evidence type="ECO:0000313" key="5">
    <source>
        <dbReference type="EMBL" id="MRD46135.1"/>
    </source>
</evidence>
<dbReference type="InterPro" id="IPR051201">
    <property type="entry name" value="Chloro_Bact_Ser_Proteases"/>
</dbReference>
<feature type="region of interest" description="Disordered" evidence="3">
    <location>
        <begin position="140"/>
        <end position="174"/>
    </location>
</feature>
<dbReference type="InterPro" id="IPR001940">
    <property type="entry name" value="Peptidase_S1C"/>
</dbReference>
<gene>
    <name evidence="5" type="ORF">GHT07_02505</name>
</gene>
<proteinExistence type="predicted"/>
<comment type="caution">
    <text evidence="5">The sequence shown here is derived from an EMBL/GenBank/DDBJ whole genome shotgun (WGS) entry which is preliminary data.</text>
</comment>
<dbReference type="EMBL" id="WJBU01000002">
    <property type="protein sequence ID" value="MRD46135.1"/>
    <property type="molecule type" value="Genomic_DNA"/>
</dbReference>
<keyword evidence="2" id="KW-0378">Hydrolase</keyword>
<organism evidence="5 6">
    <name type="scientific">Caenimonas koreensis DSM 17982</name>
    <dbReference type="NCBI Taxonomy" id="1121255"/>
    <lineage>
        <taxon>Bacteria</taxon>
        <taxon>Pseudomonadati</taxon>
        <taxon>Pseudomonadota</taxon>
        <taxon>Betaproteobacteria</taxon>
        <taxon>Burkholderiales</taxon>
        <taxon>Comamonadaceae</taxon>
        <taxon>Caenimonas</taxon>
    </lineage>
</organism>
<dbReference type="OrthoDB" id="8520726at2"/>
<sequence>MRRPALYSSSRTGRTTPAGSRATLADAGAAAQATDELASDELIRAAPQRLLLGRFASRFRLSSQQLMWAAIVLLAILLAISAALQVRSSQRRLTQDDIDAAVLKTMETNVMPSEYAKAYENIRPSVVRVISYVKKSRLKDEGDKHASNTDKGARPKPLGRAKPAEGSGKDDEEVEHGVGTGVVIIDKGVILTNLHVVSGADRIKVVFFDGLEAEATVTGAQPENDLAVLQASKIPDDMIAATMRSTSDLAPGDKVLAVGFPFGIGPSASAGVVSGLKRVFRSPEGKQEMKNLIQFDAAANPGNSGGPLVTMDGEVVGIVTAILNPTSARTFIGIGFAVPIENAATAAGLPPF</sequence>
<feature type="compositionally biased region" description="Polar residues" evidence="3">
    <location>
        <begin position="7"/>
        <end position="17"/>
    </location>
</feature>
<feature type="region of interest" description="Disordered" evidence="3">
    <location>
        <begin position="1"/>
        <end position="20"/>
    </location>
</feature>
<keyword evidence="4" id="KW-0812">Transmembrane</keyword>
<reference evidence="5 6" key="1">
    <citation type="submission" date="2019-11" db="EMBL/GenBank/DDBJ databases">
        <title>Caenimonas koreensis gen. nov., sp. nov., isolated from activated sludge.</title>
        <authorList>
            <person name="Seung H.R."/>
        </authorList>
    </citation>
    <scope>NUCLEOTIDE SEQUENCE [LARGE SCALE GENOMIC DNA]</scope>
    <source>
        <strain evidence="5 6">EMB320</strain>
    </source>
</reference>
<dbReference type="InterPro" id="IPR009003">
    <property type="entry name" value="Peptidase_S1_PA"/>
</dbReference>
<dbReference type="AlphaFoldDB" id="A0A844APU4"/>
<accession>A0A844APU4</accession>
<dbReference type="RefSeq" id="WP_153583486.1">
    <property type="nucleotide sequence ID" value="NZ_WJBU01000002.1"/>
</dbReference>